<dbReference type="EMBL" id="CM002924">
    <property type="protein sequence ID" value="KGN59405.1"/>
    <property type="molecule type" value="Genomic_DNA"/>
</dbReference>
<evidence type="ECO:0000313" key="1">
    <source>
        <dbReference type="EMBL" id="KGN59405.1"/>
    </source>
</evidence>
<organism evidence="1 2">
    <name type="scientific">Cucumis sativus</name>
    <name type="common">Cucumber</name>
    <dbReference type="NCBI Taxonomy" id="3659"/>
    <lineage>
        <taxon>Eukaryota</taxon>
        <taxon>Viridiplantae</taxon>
        <taxon>Streptophyta</taxon>
        <taxon>Embryophyta</taxon>
        <taxon>Tracheophyta</taxon>
        <taxon>Spermatophyta</taxon>
        <taxon>Magnoliopsida</taxon>
        <taxon>eudicotyledons</taxon>
        <taxon>Gunneridae</taxon>
        <taxon>Pentapetalae</taxon>
        <taxon>rosids</taxon>
        <taxon>fabids</taxon>
        <taxon>Cucurbitales</taxon>
        <taxon>Cucurbitaceae</taxon>
        <taxon>Benincaseae</taxon>
        <taxon>Cucumis</taxon>
    </lineage>
</organism>
<evidence type="ECO:0000313" key="2">
    <source>
        <dbReference type="Proteomes" id="UP000029981"/>
    </source>
</evidence>
<reference evidence="1 2" key="2">
    <citation type="journal article" date="2009" name="PLoS ONE">
        <title>An integrated genetic and cytogenetic map of the cucumber genome.</title>
        <authorList>
            <person name="Ren Y."/>
            <person name="Zhang Z."/>
            <person name="Liu J."/>
            <person name="Staub J.E."/>
            <person name="Han Y."/>
            <person name="Cheng Z."/>
            <person name="Li X."/>
            <person name="Lu J."/>
            <person name="Miao H."/>
            <person name="Kang H."/>
            <person name="Xie B."/>
            <person name="Gu X."/>
            <person name="Wang X."/>
            <person name="Du Y."/>
            <person name="Jin W."/>
            <person name="Huang S."/>
        </authorList>
    </citation>
    <scope>NUCLEOTIDE SEQUENCE [LARGE SCALE GENOMIC DNA]</scope>
    <source>
        <strain evidence="2">cv. 9930</strain>
    </source>
</reference>
<reference evidence="1 2" key="3">
    <citation type="journal article" date="2010" name="BMC Genomics">
        <title>Transcriptome sequencing and comparative analysis of cucumber flowers with different sex types.</title>
        <authorList>
            <person name="Guo S."/>
            <person name="Zheng Y."/>
            <person name="Joung J.G."/>
            <person name="Liu S."/>
            <person name="Zhang Z."/>
            <person name="Crasta O.R."/>
            <person name="Sobral B.W."/>
            <person name="Xu Y."/>
            <person name="Huang S."/>
            <person name="Fei Z."/>
        </authorList>
    </citation>
    <scope>NUCLEOTIDE SEQUENCE [LARGE SCALE GENOMIC DNA]</scope>
    <source>
        <strain evidence="2">cv. 9930</strain>
    </source>
</reference>
<accession>A0A0A0LBK3</accession>
<dbReference type="Proteomes" id="UP000029981">
    <property type="component" value="Chromosome 3"/>
</dbReference>
<dbReference type="AlphaFoldDB" id="A0A0A0LBK3"/>
<keyword evidence="2" id="KW-1185">Reference proteome</keyword>
<name>A0A0A0LBK3_CUCSA</name>
<sequence>MKMQVIKSSSIRKRPLYFETMTCKGMLKFLSGDQTAGGLCLLHASKGGICIWAASFPGNDASVRPGAMSFLGSFSRGFGVRYTLVDFLRSHDEQISALSWSPDGRYPNQLTNFSPLHDS</sequence>
<reference evidence="1 2" key="1">
    <citation type="journal article" date="2009" name="Nat. Genet.">
        <title>The genome of the cucumber, Cucumis sativus L.</title>
        <authorList>
            <person name="Huang S."/>
            <person name="Li R."/>
            <person name="Zhang Z."/>
            <person name="Li L."/>
            <person name="Gu X."/>
            <person name="Fan W."/>
            <person name="Lucas W.J."/>
            <person name="Wang X."/>
            <person name="Xie B."/>
            <person name="Ni P."/>
            <person name="Ren Y."/>
            <person name="Zhu H."/>
            <person name="Li J."/>
            <person name="Lin K."/>
            <person name="Jin W."/>
            <person name="Fei Z."/>
            <person name="Li G."/>
            <person name="Staub J."/>
            <person name="Kilian A."/>
            <person name="van der Vossen E.A."/>
            <person name="Wu Y."/>
            <person name="Guo J."/>
            <person name="He J."/>
            <person name="Jia Z."/>
            <person name="Ren Y."/>
            <person name="Tian G."/>
            <person name="Lu Y."/>
            <person name="Ruan J."/>
            <person name="Qian W."/>
            <person name="Wang M."/>
            <person name="Huang Q."/>
            <person name="Li B."/>
            <person name="Xuan Z."/>
            <person name="Cao J."/>
            <person name="Asan"/>
            <person name="Wu Z."/>
            <person name="Zhang J."/>
            <person name="Cai Q."/>
            <person name="Bai Y."/>
            <person name="Zhao B."/>
            <person name="Han Y."/>
            <person name="Li Y."/>
            <person name="Li X."/>
            <person name="Wang S."/>
            <person name="Shi Q."/>
            <person name="Liu S."/>
            <person name="Cho W.K."/>
            <person name="Kim J.Y."/>
            <person name="Xu Y."/>
            <person name="Heller-Uszynska K."/>
            <person name="Miao H."/>
            <person name="Cheng Z."/>
            <person name="Zhang S."/>
            <person name="Wu J."/>
            <person name="Yang Y."/>
            <person name="Kang H."/>
            <person name="Li M."/>
            <person name="Liang H."/>
            <person name="Ren X."/>
            <person name="Shi Z."/>
            <person name="Wen M."/>
            <person name="Jian M."/>
            <person name="Yang H."/>
            <person name="Zhang G."/>
            <person name="Yang Z."/>
            <person name="Chen R."/>
            <person name="Liu S."/>
            <person name="Li J."/>
            <person name="Ma L."/>
            <person name="Liu H."/>
            <person name="Zhou Y."/>
            <person name="Zhao J."/>
            <person name="Fang X."/>
            <person name="Li G."/>
            <person name="Fang L."/>
            <person name="Li Y."/>
            <person name="Liu D."/>
            <person name="Zheng H."/>
            <person name="Zhang Y."/>
            <person name="Qin N."/>
            <person name="Li Z."/>
            <person name="Yang G."/>
            <person name="Yang S."/>
            <person name="Bolund L."/>
            <person name="Kristiansen K."/>
            <person name="Zheng H."/>
            <person name="Li S."/>
            <person name="Zhang X."/>
            <person name="Yang H."/>
            <person name="Wang J."/>
            <person name="Sun R."/>
            <person name="Zhang B."/>
            <person name="Jiang S."/>
            <person name="Wang J."/>
            <person name="Du Y."/>
            <person name="Li S."/>
        </authorList>
    </citation>
    <scope>NUCLEOTIDE SEQUENCE [LARGE SCALE GENOMIC DNA]</scope>
    <source>
        <strain evidence="2">cv. 9930</strain>
    </source>
</reference>
<reference evidence="1 2" key="4">
    <citation type="journal article" date="2011" name="BMC Genomics">
        <title>RNA-Seq improves annotation of protein-coding genes in the cucumber genome.</title>
        <authorList>
            <person name="Li Z."/>
            <person name="Zhang Z."/>
            <person name="Yan P."/>
            <person name="Huang S."/>
            <person name="Fei Z."/>
            <person name="Lin K."/>
        </authorList>
    </citation>
    <scope>NUCLEOTIDE SEQUENCE [LARGE SCALE GENOMIC DNA]</scope>
    <source>
        <strain evidence="2">cv. 9930</strain>
    </source>
</reference>
<gene>
    <name evidence="1" type="ORF">Csa_3G816670</name>
</gene>
<dbReference type="STRING" id="3659.A0A0A0LBK3"/>
<proteinExistence type="predicted"/>
<dbReference type="Gramene" id="KGN59405">
    <property type="protein sequence ID" value="KGN59405"/>
    <property type="gene ID" value="Csa_3G816670"/>
</dbReference>
<dbReference type="eggNOG" id="KOG2139">
    <property type="taxonomic scope" value="Eukaryota"/>
</dbReference>
<protein>
    <submittedName>
        <fullName evidence="1">Uncharacterized protein</fullName>
    </submittedName>
</protein>